<evidence type="ECO:0000313" key="8">
    <source>
        <dbReference type="EMBL" id="QGK72251.1"/>
    </source>
</evidence>
<dbReference type="AlphaFoldDB" id="A0A5Q3QC44"/>
<evidence type="ECO:0000256" key="3">
    <source>
        <dbReference type="ARBA" id="ARBA00022578"/>
    </source>
</evidence>
<evidence type="ECO:0000256" key="4">
    <source>
        <dbReference type="ARBA" id="ARBA00023125"/>
    </source>
</evidence>
<dbReference type="GO" id="GO:0004803">
    <property type="term" value="F:transposase activity"/>
    <property type="evidence" value="ECO:0007669"/>
    <property type="project" value="UniProtKB-UniRule"/>
</dbReference>
<dbReference type="InterPro" id="IPR001207">
    <property type="entry name" value="Transposase_mutator"/>
</dbReference>
<feature type="region of interest" description="Disordered" evidence="7">
    <location>
        <begin position="1"/>
        <end position="22"/>
    </location>
</feature>
<keyword evidence="9" id="KW-1185">Reference proteome</keyword>
<protein>
    <recommendedName>
        <fullName evidence="6">Mutator family transposase</fullName>
    </recommendedName>
</protein>
<dbReference type="Pfam" id="PF00872">
    <property type="entry name" value="Transposase_mut"/>
    <property type="match status" value="1"/>
</dbReference>
<dbReference type="Proteomes" id="UP000371041">
    <property type="component" value="Chromosome"/>
</dbReference>
<gene>
    <name evidence="8" type="ORF">GIY23_12780</name>
</gene>
<dbReference type="GO" id="GO:0006313">
    <property type="term" value="P:DNA transposition"/>
    <property type="evidence" value="ECO:0007669"/>
    <property type="project" value="UniProtKB-UniRule"/>
</dbReference>
<proteinExistence type="inferred from homology"/>
<keyword evidence="4 6" id="KW-0238">DNA-binding</keyword>
<evidence type="ECO:0000256" key="5">
    <source>
        <dbReference type="ARBA" id="ARBA00023172"/>
    </source>
</evidence>
<dbReference type="EMBL" id="CP045929">
    <property type="protein sequence ID" value="QGK72251.1"/>
    <property type="molecule type" value="Genomic_DNA"/>
</dbReference>
<evidence type="ECO:0000256" key="1">
    <source>
        <dbReference type="ARBA" id="ARBA00002190"/>
    </source>
</evidence>
<keyword evidence="5 6" id="KW-0233">DNA recombination</keyword>
<evidence type="ECO:0000256" key="7">
    <source>
        <dbReference type="SAM" id="MobiDB-lite"/>
    </source>
</evidence>
<evidence type="ECO:0000256" key="6">
    <source>
        <dbReference type="RuleBase" id="RU365089"/>
    </source>
</evidence>
<dbReference type="PANTHER" id="PTHR33217:SF8">
    <property type="entry name" value="MUTATOR FAMILY TRANSPOSASE"/>
    <property type="match status" value="1"/>
</dbReference>
<dbReference type="PANTHER" id="PTHR33217">
    <property type="entry name" value="TRANSPOSASE FOR INSERTION SEQUENCE ELEMENT IS1081"/>
    <property type="match status" value="1"/>
</dbReference>
<comment type="function">
    <text evidence="1 6">Required for the transposition of the insertion element.</text>
</comment>
<comment type="similarity">
    <text evidence="2 6">Belongs to the transposase mutator family.</text>
</comment>
<dbReference type="GO" id="GO:0003677">
    <property type="term" value="F:DNA binding"/>
    <property type="evidence" value="ECO:0007669"/>
    <property type="project" value="UniProtKB-UniRule"/>
</dbReference>
<name>A0A5Q3QC44_9PSEU</name>
<dbReference type="NCBIfam" id="NF033543">
    <property type="entry name" value="transpos_IS256"/>
    <property type="match status" value="1"/>
</dbReference>
<dbReference type="KEGG" id="sace:GIY23_12780"/>
<reference evidence="9" key="1">
    <citation type="submission" date="2019-11" db="EMBL/GenBank/DDBJ databases">
        <title>The complete genome sequence of Saccharopolyspora sp. E2A.</title>
        <authorList>
            <person name="Zhang G."/>
        </authorList>
    </citation>
    <scope>NUCLEOTIDE SEQUENCE [LARGE SCALE GENOMIC DNA]</scope>
    <source>
        <strain evidence="9">E2A</strain>
    </source>
</reference>
<organism evidence="8 9">
    <name type="scientific">Allosaccharopolyspora coralli</name>
    <dbReference type="NCBI Taxonomy" id="2665642"/>
    <lineage>
        <taxon>Bacteria</taxon>
        <taxon>Bacillati</taxon>
        <taxon>Actinomycetota</taxon>
        <taxon>Actinomycetes</taxon>
        <taxon>Pseudonocardiales</taxon>
        <taxon>Pseudonocardiaceae</taxon>
        <taxon>Allosaccharopolyspora</taxon>
    </lineage>
</organism>
<evidence type="ECO:0000313" key="9">
    <source>
        <dbReference type="Proteomes" id="UP000371041"/>
    </source>
</evidence>
<keyword evidence="3 6" id="KW-0815">Transposition</keyword>
<sequence length="426" mass="47559">MTSEDTAADSAGPAPAHDELDVRVARELIDKAREDGVSLVGPNGLLRQVTKTVLESALNGELDDHLGYEKGDVAEKFGVNERNGSSSKTVRTDVGDVRIDVPRDRDGTFTPQIVPKYARRVEGFDDTVISLYAKGLTTGEIQAHLADIYDARVSRELISKITDKVVDDLNSWQIRPLDRVYPVVLIDAIHVKIRDGAVANRPVYIAVGITLAGERDVLGMWVGTGGEGAKGWLNHLSDLKNRGVEDILIVACDGVKGLPEAISALWPQAEVQLCVVHLVRASLRYASKKYWPAITKRLKLIYTAPTIEAAEVEFTEFCAEWEDKYPAMIRLWRHSWEQFTPFLAYPPELRKLVYTTNAIESLNSRFRQATRRRGHFPNEQAALKVLYLVIKNPLKNRSNITGKVVGWKQALNTLAMHYGDRLDAQH</sequence>
<keyword evidence="6" id="KW-0814">Transposable element</keyword>
<evidence type="ECO:0000256" key="2">
    <source>
        <dbReference type="ARBA" id="ARBA00010961"/>
    </source>
</evidence>
<accession>A0A5Q3QC44</accession>